<keyword evidence="3" id="KW-1185">Reference proteome</keyword>
<feature type="domain" description="SGNH hydrolase-type esterase" evidence="1">
    <location>
        <begin position="99"/>
        <end position="182"/>
    </location>
</feature>
<dbReference type="AlphaFoldDB" id="A0A521B589"/>
<protein>
    <submittedName>
        <fullName evidence="2">GDSL-like Lipase/Acylhydrolase family protein</fullName>
    </submittedName>
</protein>
<proteinExistence type="predicted"/>
<dbReference type="EMBL" id="FXTE01000001">
    <property type="protein sequence ID" value="SMO42226.1"/>
    <property type="molecule type" value="Genomic_DNA"/>
</dbReference>
<dbReference type="InterPro" id="IPR036514">
    <property type="entry name" value="SGNH_hydro_sf"/>
</dbReference>
<dbReference type="RefSeq" id="WP_142633863.1">
    <property type="nucleotide sequence ID" value="NZ_FXTE01000001.1"/>
</dbReference>
<dbReference type="Pfam" id="PF13472">
    <property type="entry name" value="Lipase_GDSL_2"/>
    <property type="match status" value="1"/>
</dbReference>
<dbReference type="SUPFAM" id="SSF52266">
    <property type="entry name" value="SGNH hydrolase"/>
    <property type="match status" value="1"/>
</dbReference>
<dbReference type="Proteomes" id="UP000319555">
    <property type="component" value="Unassembled WGS sequence"/>
</dbReference>
<gene>
    <name evidence="2" type="ORF">SAMN06265380_101599</name>
</gene>
<reference evidence="2 3" key="1">
    <citation type="submission" date="2017-05" db="EMBL/GenBank/DDBJ databases">
        <authorList>
            <person name="Varghese N."/>
            <person name="Submissions S."/>
        </authorList>
    </citation>
    <scope>NUCLEOTIDE SEQUENCE [LARGE SCALE GENOMIC DNA]</scope>
    <source>
        <strain evidence="2 3">DSM 28009</strain>
    </source>
</reference>
<sequence length="362" mass="39973">MRSKILNFLIIVMISATLLAGVELGIRWLSPQGVLTTYPEGGPLGLKDPVVGHTNRPNTVVAINAPEFTVEYKVDENGFRETRFPANAADDGSTIKILLLGDSFTFGASNELGDIWPELLAQKFLDEGMSVQLINAGVPGYNTSQQALYLERLSEKYNPDIVLVTFLPNDMFANEPIRTVDGVDVAYSDVSSVVGSGNIKKSSLHSVTMLKRMLMANDQSYTKLYLMTPRRAFFTTPMSELFQAKVETTKQVFTRMATFTQSQGSELVVVSVPQLFQVLQAAKTSSDPEVDPGLPDRLMEGVVAEQGFQWHEALPYLTEEYSSTGKDLYFRYDGHLNADGNRVLSDFMFQILAPLIKTKAAG</sequence>
<dbReference type="PANTHER" id="PTHR30383">
    <property type="entry name" value="THIOESTERASE 1/PROTEASE 1/LYSOPHOSPHOLIPASE L1"/>
    <property type="match status" value="1"/>
</dbReference>
<dbReference type="Gene3D" id="3.40.50.1110">
    <property type="entry name" value="SGNH hydrolase"/>
    <property type="match status" value="1"/>
</dbReference>
<name>A0A521B589_9RHOB</name>
<organism evidence="2 3">
    <name type="scientific">Ruegeria faecimaris</name>
    <dbReference type="NCBI Taxonomy" id="686389"/>
    <lineage>
        <taxon>Bacteria</taxon>
        <taxon>Pseudomonadati</taxon>
        <taxon>Pseudomonadota</taxon>
        <taxon>Alphaproteobacteria</taxon>
        <taxon>Rhodobacterales</taxon>
        <taxon>Roseobacteraceae</taxon>
        <taxon>Ruegeria</taxon>
    </lineage>
</organism>
<dbReference type="InterPro" id="IPR013830">
    <property type="entry name" value="SGNH_hydro"/>
</dbReference>
<keyword evidence="2" id="KW-0378">Hydrolase</keyword>
<evidence type="ECO:0000313" key="2">
    <source>
        <dbReference type="EMBL" id="SMO42226.1"/>
    </source>
</evidence>
<dbReference type="OrthoDB" id="7336780at2"/>
<dbReference type="GO" id="GO:0016788">
    <property type="term" value="F:hydrolase activity, acting on ester bonds"/>
    <property type="evidence" value="ECO:0007669"/>
    <property type="project" value="UniProtKB-ARBA"/>
</dbReference>
<evidence type="ECO:0000259" key="1">
    <source>
        <dbReference type="Pfam" id="PF13472"/>
    </source>
</evidence>
<dbReference type="InterPro" id="IPR051532">
    <property type="entry name" value="Ester_Hydrolysis_Enzymes"/>
</dbReference>
<accession>A0A521B589</accession>
<evidence type="ECO:0000313" key="3">
    <source>
        <dbReference type="Proteomes" id="UP000319555"/>
    </source>
</evidence>